<evidence type="ECO:0000256" key="2">
    <source>
        <dbReference type="ARBA" id="ARBA00007867"/>
    </source>
</evidence>
<evidence type="ECO:0000256" key="7">
    <source>
        <dbReference type="ARBA" id="ARBA00023145"/>
    </source>
</evidence>
<dbReference type="GO" id="GO:0016740">
    <property type="term" value="F:transferase activity"/>
    <property type="evidence" value="ECO:0007669"/>
    <property type="project" value="UniProtKB-UniRule"/>
</dbReference>
<feature type="active site" description="Proton acceptor" evidence="11">
    <location>
        <position position="559"/>
    </location>
</feature>
<dbReference type="InterPro" id="IPR001045">
    <property type="entry name" value="Spermi_synthase"/>
</dbReference>
<dbReference type="InterPro" id="IPR029063">
    <property type="entry name" value="SAM-dependent_MTases_sf"/>
</dbReference>
<evidence type="ECO:0000259" key="14">
    <source>
        <dbReference type="PROSITE" id="PS51006"/>
    </source>
</evidence>
<evidence type="ECO:0000256" key="12">
    <source>
        <dbReference type="SAM" id="MobiDB-lite"/>
    </source>
</evidence>
<dbReference type="InterPro" id="IPR016067">
    <property type="entry name" value="S-AdoMet_deCO2ase_core"/>
</dbReference>
<sequence>MPRRPSNGQQPNGTANGHHKDDEPHNRFSIRLTFLFTLVALSLSFLLAFTIGCLSRIILLHQTGALSAIKPSQDHALSTNTGIAPYNEPTRTMSGKQRSTNQLPSPQVLEGKDVPYTTYTSKNFYSAATVTANTLHIDRSTAMLLMTGKSSKEDGGPDLPQDNTAGSEGGGGKVINSAGENTGEWTTCSESPSSTCNRGRDNINTMGHNSDADEEHLPAGQHLLIDLKDVSSSFLNSETRLAEAMISLINESRLTLLSYHCHSLVPIGVSCAGVLLESHVAFHTWPVEGVITLDLFTCGGMPLIPVLPLVEKLFGVERSEEEWEEEEERVGPSMLWAHKLRGFREGFAAGYDPSDNPLDGEMERVVLGKMDYDLKRPLISTYTDFQSFDVYEVLRSAKRSLTSFQKSLDTKHESYESLHPELFVPDKLLFLGGVMQSTLYGEAAYHESIVHPPLITHNNPKRVAIVGGGEGATLREVLKHRSVETATMIEIDEGVVELSREYLKEWADCSDIEGSDADWCLENSRVEARFEDALAYFKTKFGQINQENVDDRFDVIIMDALDPNDAPEIAEELYQSDNFIGSLYRSLTDDGILTVQLGETPWFGSAPDDVGVFVNRAIIIQKFEEVGFKSIHIYEEAHSELTGPWSTLMAFKDYNTRANWYRSAAETDLLLKKRILPTKSGVKPLKYFDGATHYGYQKPSKPFETIECRSWDGTNKCGKFGGFSPKSVNVPISNVAIEQGGIVAKTDIAKQSYIGMGEQVNSVIARPSTWSIIKSLGEENMRSIRRYFDALGVCNVFLGQTMCCAYPEILQYMNTDNKSYNYGDFTDLNSRVARYSPMNDRHLEQILRASRMTLRDINQGEEIIRSKDSPI</sequence>
<dbReference type="SUPFAM" id="SSF56276">
    <property type="entry name" value="S-adenosylmethionine decarboxylase"/>
    <property type="match status" value="1"/>
</dbReference>
<feature type="region of interest" description="Disordered" evidence="12">
    <location>
        <begin position="89"/>
        <end position="112"/>
    </location>
</feature>
<dbReference type="Pfam" id="PF01564">
    <property type="entry name" value="Spermine_synth"/>
    <property type="match status" value="1"/>
</dbReference>
<evidence type="ECO:0000256" key="3">
    <source>
        <dbReference type="ARBA" id="ARBA00022679"/>
    </source>
</evidence>
<dbReference type="Proteomes" id="UP001530400">
    <property type="component" value="Unassembled WGS sequence"/>
</dbReference>
<evidence type="ECO:0000256" key="8">
    <source>
        <dbReference type="ARBA" id="ARBA00023239"/>
    </source>
</evidence>
<dbReference type="PROSITE" id="PS51006">
    <property type="entry name" value="PABS_2"/>
    <property type="match status" value="1"/>
</dbReference>
<evidence type="ECO:0000256" key="5">
    <source>
        <dbReference type="ARBA" id="ARBA00022813"/>
    </source>
</evidence>
<dbReference type="Pfam" id="PF02675">
    <property type="entry name" value="AdoMet_dc"/>
    <property type="match status" value="1"/>
</dbReference>
<feature type="compositionally biased region" description="Polar residues" evidence="12">
    <location>
        <begin position="1"/>
        <end position="15"/>
    </location>
</feature>
<dbReference type="GO" id="GO:0006596">
    <property type="term" value="P:polyamine biosynthetic process"/>
    <property type="evidence" value="ECO:0007669"/>
    <property type="project" value="UniProtKB-UniRule"/>
</dbReference>
<keyword evidence="3 11" id="KW-0808">Transferase</keyword>
<evidence type="ECO:0000256" key="9">
    <source>
        <dbReference type="ARBA" id="ARBA00023270"/>
    </source>
</evidence>
<feature type="compositionally biased region" description="Polar residues" evidence="12">
    <location>
        <begin position="89"/>
        <end position="105"/>
    </location>
</feature>
<dbReference type="GO" id="GO:0016831">
    <property type="term" value="F:carboxy-lyase activity"/>
    <property type="evidence" value="ECO:0007669"/>
    <property type="project" value="UniProtKB-KW"/>
</dbReference>
<feature type="compositionally biased region" description="Polar residues" evidence="12">
    <location>
        <begin position="178"/>
        <end position="208"/>
    </location>
</feature>
<dbReference type="InterPro" id="IPR030373">
    <property type="entry name" value="PABS_CS"/>
</dbReference>
<evidence type="ECO:0000256" key="1">
    <source>
        <dbReference type="ARBA" id="ARBA00001928"/>
    </source>
</evidence>
<evidence type="ECO:0000256" key="6">
    <source>
        <dbReference type="ARBA" id="ARBA00023115"/>
    </source>
</evidence>
<gene>
    <name evidence="15" type="ORF">ACHAWO_009871</name>
</gene>
<evidence type="ECO:0000256" key="13">
    <source>
        <dbReference type="SAM" id="Phobius"/>
    </source>
</evidence>
<dbReference type="Gene3D" id="3.40.50.150">
    <property type="entry name" value="Vaccinia Virus protein VP39"/>
    <property type="match status" value="1"/>
</dbReference>
<keyword evidence="6 11" id="KW-0620">Polyamine biosynthesis</keyword>
<keyword evidence="16" id="KW-1185">Reference proteome</keyword>
<feature type="region of interest" description="Disordered" evidence="12">
    <location>
        <begin position="148"/>
        <end position="214"/>
    </location>
</feature>
<keyword evidence="13" id="KW-0812">Transmembrane</keyword>
<name>A0ABD3NZ56_9STRA</name>
<dbReference type="PROSITE" id="PS01330">
    <property type="entry name" value="PABS_1"/>
    <property type="match status" value="1"/>
</dbReference>
<comment type="similarity">
    <text evidence="2">Belongs to the spermidine/spermine synthase family.</text>
</comment>
<reference evidence="15 16" key="1">
    <citation type="submission" date="2024-10" db="EMBL/GenBank/DDBJ databases">
        <title>Updated reference genomes for cyclostephanoid diatoms.</title>
        <authorList>
            <person name="Roberts W.R."/>
            <person name="Alverson A.J."/>
        </authorList>
    </citation>
    <scope>NUCLEOTIDE SEQUENCE [LARGE SCALE GENOMIC DNA]</scope>
    <source>
        <strain evidence="15 16">AJA010-31</strain>
    </source>
</reference>
<keyword evidence="4" id="KW-0210">Decarboxylase</keyword>
<dbReference type="InterPro" id="IPR030374">
    <property type="entry name" value="PABS"/>
</dbReference>
<dbReference type="FunFam" id="3.60.90.10:FF:000025">
    <property type="entry name" value="Uncharacterized protein"/>
    <property type="match status" value="1"/>
</dbReference>
<evidence type="ECO:0000256" key="4">
    <source>
        <dbReference type="ARBA" id="ARBA00022793"/>
    </source>
</evidence>
<keyword evidence="5" id="KW-0068">Autocatalytic cleavage</keyword>
<keyword evidence="13" id="KW-1133">Transmembrane helix</keyword>
<dbReference type="PANTHER" id="PTHR11558">
    <property type="entry name" value="SPERMIDINE/SPERMINE SYNTHASE"/>
    <property type="match status" value="1"/>
</dbReference>
<comment type="caution">
    <text evidence="15">The sequence shown here is derived from an EMBL/GenBank/DDBJ whole genome shotgun (WGS) entry which is preliminary data.</text>
</comment>
<keyword evidence="10" id="KW-0670">Pyruvate</keyword>
<feature type="region of interest" description="Disordered" evidence="12">
    <location>
        <begin position="1"/>
        <end position="23"/>
    </location>
</feature>
<evidence type="ECO:0000313" key="15">
    <source>
        <dbReference type="EMBL" id="KAL3781239.1"/>
    </source>
</evidence>
<keyword evidence="13" id="KW-0472">Membrane</keyword>
<comment type="cofactor">
    <cofactor evidence="1">
        <name>pyruvate</name>
        <dbReference type="ChEBI" id="CHEBI:15361"/>
    </cofactor>
</comment>
<organism evidence="15 16">
    <name type="scientific">Cyclotella atomus</name>
    <dbReference type="NCBI Taxonomy" id="382360"/>
    <lineage>
        <taxon>Eukaryota</taxon>
        <taxon>Sar</taxon>
        <taxon>Stramenopiles</taxon>
        <taxon>Ochrophyta</taxon>
        <taxon>Bacillariophyta</taxon>
        <taxon>Coscinodiscophyceae</taxon>
        <taxon>Thalassiosirophycidae</taxon>
        <taxon>Stephanodiscales</taxon>
        <taxon>Stephanodiscaceae</taxon>
        <taxon>Cyclotella</taxon>
    </lineage>
</organism>
<proteinExistence type="inferred from homology"/>
<dbReference type="EMBL" id="JALLPJ020000855">
    <property type="protein sequence ID" value="KAL3781239.1"/>
    <property type="molecule type" value="Genomic_DNA"/>
</dbReference>
<keyword evidence="9" id="KW-0704">Schiff base</keyword>
<keyword evidence="8" id="KW-0456">Lyase</keyword>
<feature type="domain" description="PABS" evidence="14">
    <location>
        <begin position="376"/>
        <end position="652"/>
    </location>
</feature>
<dbReference type="SUPFAM" id="SSF53335">
    <property type="entry name" value="S-adenosyl-L-methionine-dependent methyltransferases"/>
    <property type="match status" value="1"/>
</dbReference>
<dbReference type="InterPro" id="IPR003826">
    <property type="entry name" value="AdoMetDC_fam_prok"/>
</dbReference>
<evidence type="ECO:0000256" key="11">
    <source>
        <dbReference type="PROSITE-ProRule" id="PRU00354"/>
    </source>
</evidence>
<protein>
    <recommendedName>
        <fullName evidence="14">PABS domain-containing protein</fullName>
    </recommendedName>
</protein>
<dbReference type="PANTHER" id="PTHR11558:SF11">
    <property type="entry name" value="SPERMIDINE SYNTHASE"/>
    <property type="match status" value="1"/>
</dbReference>
<keyword evidence="7" id="KW-0865">Zymogen</keyword>
<dbReference type="AlphaFoldDB" id="A0ABD3NZ56"/>
<accession>A0ABD3NZ56</accession>
<dbReference type="HAMAP" id="MF_00198">
    <property type="entry name" value="Spermidine_synth"/>
    <property type="match status" value="1"/>
</dbReference>
<dbReference type="CDD" id="cd02440">
    <property type="entry name" value="AdoMet_MTases"/>
    <property type="match status" value="1"/>
</dbReference>
<evidence type="ECO:0000256" key="10">
    <source>
        <dbReference type="ARBA" id="ARBA00023317"/>
    </source>
</evidence>
<evidence type="ECO:0000313" key="16">
    <source>
        <dbReference type="Proteomes" id="UP001530400"/>
    </source>
</evidence>
<dbReference type="Gene3D" id="3.60.90.10">
    <property type="entry name" value="S-adenosylmethionine decarboxylase"/>
    <property type="match status" value="1"/>
</dbReference>
<feature type="transmembrane region" description="Helical" evidence="13">
    <location>
        <begin position="34"/>
        <end position="59"/>
    </location>
</feature>